<accession>A0A9K3L602</accession>
<feature type="region of interest" description="Disordered" evidence="1">
    <location>
        <begin position="242"/>
        <end position="265"/>
    </location>
</feature>
<evidence type="ECO:0000256" key="2">
    <source>
        <dbReference type="SAM" id="Phobius"/>
    </source>
</evidence>
<keyword evidence="2" id="KW-0472">Membrane</keyword>
<sequence>MPTFKAAVVPGFTVVLFIIGWIRTDAWVSKSSDRCWKRNEFLALAIASCCGTSFSKVTNAAETVGKDPNCNDSSCLGVWDGILADCPHTTAIFGAGCVSSQDDTPGLFAEPWDYSDNPINQSLDYSKQMQLLRPTVERVCARRGDQCQVVLQDDRYLRMSIVESKSGEQSIAEFYFTPNDTTVQFRIGSVKASNSVLQASSLRNIERSELFRKEMRYEKIPVLRNRKRSLIFFESEMDTFGPGSASLGPPEDMKSGEIDNGRLSDTVDPKLKIDMIQQFPFPSTT</sequence>
<comment type="caution">
    <text evidence="3">The sequence shown here is derived from an EMBL/GenBank/DDBJ whole genome shotgun (WGS) entry which is preliminary data.</text>
</comment>
<gene>
    <name evidence="3" type="ORF">IV203_000773</name>
</gene>
<feature type="compositionally biased region" description="Basic and acidic residues" evidence="1">
    <location>
        <begin position="251"/>
        <end position="265"/>
    </location>
</feature>
<proteinExistence type="predicted"/>
<dbReference type="PANTHER" id="PTHR34801">
    <property type="entry name" value="EXPRESSED PROTEIN"/>
    <property type="match status" value="1"/>
</dbReference>
<dbReference type="AlphaFoldDB" id="A0A9K3L602"/>
<name>A0A9K3L602_9STRA</name>
<dbReference type="OrthoDB" id="448536at2759"/>
<reference evidence="3" key="2">
    <citation type="submission" date="2021-04" db="EMBL/GenBank/DDBJ databases">
        <authorList>
            <person name="Podell S."/>
        </authorList>
    </citation>
    <scope>NUCLEOTIDE SEQUENCE</scope>
    <source>
        <strain evidence="3">Hildebrandi</strain>
    </source>
</reference>
<keyword evidence="4" id="KW-1185">Reference proteome</keyword>
<feature type="transmembrane region" description="Helical" evidence="2">
    <location>
        <begin position="6"/>
        <end position="24"/>
    </location>
</feature>
<evidence type="ECO:0000256" key="1">
    <source>
        <dbReference type="SAM" id="MobiDB-lite"/>
    </source>
</evidence>
<dbReference type="EMBL" id="JAGRRH010000015">
    <property type="protein sequence ID" value="KAG7356087.1"/>
    <property type="molecule type" value="Genomic_DNA"/>
</dbReference>
<keyword evidence="2" id="KW-0812">Transmembrane</keyword>
<dbReference type="PANTHER" id="PTHR34801:SF6">
    <property type="entry name" value="SLL1620 PROTEIN"/>
    <property type="match status" value="1"/>
</dbReference>
<organism evidence="3 4">
    <name type="scientific">Nitzschia inconspicua</name>
    <dbReference type="NCBI Taxonomy" id="303405"/>
    <lineage>
        <taxon>Eukaryota</taxon>
        <taxon>Sar</taxon>
        <taxon>Stramenopiles</taxon>
        <taxon>Ochrophyta</taxon>
        <taxon>Bacillariophyta</taxon>
        <taxon>Bacillariophyceae</taxon>
        <taxon>Bacillariophycidae</taxon>
        <taxon>Bacillariales</taxon>
        <taxon>Bacillariaceae</taxon>
        <taxon>Nitzschia</taxon>
    </lineage>
</organism>
<protein>
    <submittedName>
        <fullName evidence="3">Uncharacterized protein</fullName>
    </submittedName>
</protein>
<keyword evidence="2" id="KW-1133">Transmembrane helix</keyword>
<dbReference type="Proteomes" id="UP000693970">
    <property type="component" value="Unassembled WGS sequence"/>
</dbReference>
<reference evidence="3" key="1">
    <citation type="journal article" date="2021" name="Sci. Rep.">
        <title>Diploid genomic architecture of Nitzschia inconspicua, an elite biomass production diatom.</title>
        <authorList>
            <person name="Oliver A."/>
            <person name="Podell S."/>
            <person name="Pinowska A."/>
            <person name="Traller J.C."/>
            <person name="Smith S.R."/>
            <person name="McClure R."/>
            <person name="Beliaev A."/>
            <person name="Bohutskyi P."/>
            <person name="Hill E.A."/>
            <person name="Rabines A."/>
            <person name="Zheng H."/>
            <person name="Allen L.Z."/>
            <person name="Kuo A."/>
            <person name="Grigoriev I.V."/>
            <person name="Allen A.E."/>
            <person name="Hazlebeck D."/>
            <person name="Allen E.E."/>
        </authorList>
    </citation>
    <scope>NUCLEOTIDE SEQUENCE</scope>
    <source>
        <strain evidence="3">Hildebrandi</strain>
    </source>
</reference>
<evidence type="ECO:0000313" key="3">
    <source>
        <dbReference type="EMBL" id="KAG7356087.1"/>
    </source>
</evidence>
<evidence type="ECO:0000313" key="4">
    <source>
        <dbReference type="Proteomes" id="UP000693970"/>
    </source>
</evidence>